<name>F6VCY1_CALJA</name>
<accession>F6VCY1</accession>
<dbReference type="Proteomes" id="UP000008225">
    <property type="component" value="Chromosome 18"/>
</dbReference>
<protein>
    <submittedName>
        <fullName evidence="1">Uncharacterized protein</fullName>
    </submittedName>
</protein>
<dbReference type="eggNOG" id="KOG2884">
    <property type="taxonomic scope" value="Eukaryota"/>
</dbReference>
<proteinExistence type="predicted"/>
<reference evidence="1" key="1">
    <citation type="submission" date="2009-03" db="EMBL/GenBank/DDBJ databases">
        <authorList>
            <person name="Warren W."/>
            <person name="Ye L."/>
            <person name="Minx P."/>
            <person name="Worley K."/>
            <person name="Gibbs R."/>
            <person name="Wilson R.K."/>
        </authorList>
    </citation>
    <scope>NUCLEOTIDE SEQUENCE [LARGE SCALE GENOMIC DNA]</scope>
</reference>
<reference evidence="1" key="2">
    <citation type="submission" date="2025-08" db="UniProtKB">
        <authorList>
            <consortium name="Ensembl"/>
        </authorList>
    </citation>
    <scope>IDENTIFICATION</scope>
</reference>
<evidence type="ECO:0000313" key="1">
    <source>
        <dbReference type="Ensembl" id="ENSCJAP00000013792.3"/>
    </source>
</evidence>
<organism evidence="1 2">
    <name type="scientific">Callithrix jacchus</name>
    <name type="common">White-tufted-ear marmoset</name>
    <name type="synonym">Simia Jacchus</name>
    <dbReference type="NCBI Taxonomy" id="9483"/>
    <lineage>
        <taxon>Eukaryota</taxon>
        <taxon>Metazoa</taxon>
        <taxon>Chordata</taxon>
        <taxon>Craniata</taxon>
        <taxon>Vertebrata</taxon>
        <taxon>Euteleostomi</taxon>
        <taxon>Mammalia</taxon>
        <taxon>Eutheria</taxon>
        <taxon>Euarchontoglires</taxon>
        <taxon>Primates</taxon>
        <taxon>Haplorrhini</taxon>
        <taxon>Platyrrhini</taxon>
        <taxon>Cebidae</taxon>
        <taxon>Callitrichinae</taxon>
        <taxon>Callithrix</taxon>
        <taxon>Callithrix</taxon>
    </lineage>
</organism>
<dbReference type="HOGENOM" id="CLU_033293_0_1_1"/>
<reference evidence="1" key="3">
    <citation type="submission" date="2025-09" db="UniProtKB">
        <authorList>
            <consortium name="Ensembl"/>
        </authorList>
    </citation>
    <scope>IDENTIFICATION</scope>
</reference>
<evidence type="ECO:0000313" key="2">
    <source>
        <dbReference type="Proteomes" id="UP000008225"/>
    </source>
</evidence>
<dbReference type="AlphaFoldDB" id="F6VCY1"/>
<dbReference type="Ensembl" id="ENSCJAT00000014530.4">
    <property type="protein sequence ID" value="ENSCJAP00000013792.3"/>
    <property type="gene ID" value="ENSCJAG00000066086.2"/>
</dbReference>
<dbReference type="OMA" id="ASHRNHP"/>
<keyword evidence="2" id="KW-1185">Reference proteome</keyword>
<dbReference type="Bgee" id="ENSCJAG00000066086">
    <property type="expression patterns" value="Expressed in liver and 6 other cell types or tissues"/>
</dbReference>
<dbReference type="GeneTree" id="ENSGT00580000082495"/>
<dbReference type="InParanoid" id="F6VCY1"/>
<sequence>MVTGNTQVTLYSVPPMQSPEQAPLPFPSSLTSCLPLSCPSCRPWWPGRPGSPLHFEWLHCWDPHLGGSLEHSEGTRGPASHRNHPPPLSPWLAQMCPWLSWHQCLLIPPDQTLRKRGQSGHLHGISNLPVRPNSCWLMVIFSRIPPLSPSVPVVAIPASAAEAAAARRASSSCRCRCSSIDTRRAWPARDPHWDLLQIQSHWHRDPAWHHLHQPKSEN</sequence>